<dbReference type="AlphaFoldDB" id="D4H470"/>
<organism evidence="1 2">
    <name type="scientific">Denitrovibrio acetiphilus (strain DSM 12809 / NBRC 114555 / N2460)</name>
    <dbReference type="NCBI Taxonomy" id="522772"/>
    <lineage>
        <taxon>Bacteria</taxon>
        <taxon>Pseudomonadati</taxon>
        <taxon>Deferribacterota</taxon>
        <taxon>Deferribacteres</taxon>
        <taxon>Deferribacterales</taxon>
        <taxon>Geovibrionaceae</taxon>
        <taxon>Denitrovibrio</taxon>
    </lineage>
</organism>
<dbReference type="Proteomes" id="UP000002012">
    <property type="component" value="Chromosome"/>
</dbReference>
<reference evidence="1 2" key="1">
    <citation type="journal article" date="2010" name="Stand. Genomic Sci.">
        <title>Complete genome sequence of Denitrovibrio acetiphilus type strain (N2460).</title>
        <authorList>
            <person name="Kiss H."/>
            <person name="Lang E."/>
            <person name="Lapidus A."/>
            <person name="Copeland A."/>
            <person name="Nolan M."/>
            <person name="Glavina Del Rio T."/>
            <person name="Chen F."/>
            <person name="Lucas S."/>
            <person name="Tice H."/>
            <person name="Cheng J.F."/>
            <person name="Han C."/>
            <person name="Goodwin L."/>
            <person name="Pitluck S."/>
            <person name="Liolios K."/>
            <person name="Pati A."/>
            <person name="Ivanova N."/>
            <person name="Mavromatis K."/>
            <person name="Chen A."/>
            <person name="Palaniappan K."/>
            <person name="Land M."/>
            <person name="Hauser L."/>
            <person name="Chang Y.J."/>
            <person name="Jeffries C.D."/>
            <person name="Detter J.C."/>
            <person name="Brettin T."/>
            <person name="Spring S."/>
            <person name="Rohde M."/>
            <person name="Goker M."/>
            <person name="Woyke T."/>
            <person name="Bristow J."/>
            <person name="Eisen J.A."/>
            <person name="Markowitz V."/>
            <person name="Hugenholtz P."/>
            <person name="Kyrpides N.C."/>
            <person name="Klenk H.P."/>
        </authorList>
    </citation>
    <scope>NUCLEOTIDE SEQUENCE [LARGE SCALE GENOMIC DNA]</scope>
    <source>
        <strain evidence="2">DSM 12809 / NBRC 114555 / N2460</strain>
    </source>
</reference>
<sequence length="101" mass="11333">MAAGKKSIVEKKIELAKRPDTKVVFTRTPESHMLVLILSQADIGISTLKRNLLQDGFSVEEVQALLNEFYANCRALESTVEKISSKCGYKYKKAKELVSKQ</sequence>
<dbReference type="PaxDb" id="522772-Dacet_0585"/>
<evidence type="ECO:0000313" key="2">
    <source>
        <dbReference type="Proteomes" id="UP000002012"/>
    </source>
</evidence>
<evidence type="ECO:0000313" key="1">
    <source>
        <dbReference type="EMBL" id="ADD67381.1"/>
    </source>
</evidence>
<dbReference type="KEGG" id="dap:Dacet_0585"/>
<proteinExistence type="predicted"/>
<dbReference type="RefSeq" id="WP_013009925.1">
    <property type="nucleotide sequence ID" value="NC_013943.1"/>
</dbReference>
<dbReference type="HOGENOM" id="CLU_2286886_0_0_0"/>
<dbReference type="STRING" id="522772.Dacet_0585"/>
<keyword evidence="2" id="KW-1185">Reference proteome</keyword>
<dbReference type="OrthoDB" id="9922295at2"/>
<accession>D4H470</accession>
<name>D4H470_DENA2</name>
<dbReference type="EMBL" id="CP001968">
    <property type="protein sequence ID" value="ADD67381.1"/>
    <property type="molecule type" value="Genomic_DNA"/>
</dbReference>
<protein>
    <submittedName>
        <fullName evidence="1">Putative cytoplasmic protein</fullName>
    </submittedName>
</protein>
<gene>
    <name evidence="1" type="ordered locus">Dacet_0585</name>
</gene>
<dbReference type="InParanoid" id="D4H470"/>